<evidence type="ECO:0000256" key="4">
    <source>
        <dbReference type="ARBA" id="ARBA00022475"/>
    </source>
</evidence>
<keyword evidence="6 11" id="KW-0697">Rotamase</keyword>
<dbReference type="InterPro" id="IPR050245">
    <property type="entry name" value="PrsA_foldase"/>
</dbReference>
<keyword evidence="5 11" id="KW-0732">Signal</keyword>
<dbReference type="GO" id="GO:0005886">
    <property type="term" value="C:plasma membrane"/>
    <property type="evidence" value="ECO:0007669"/>
    <property type="project" value="UniProtKB-SubCell"/>
</dbReference>
<protein>
    <recommendedName>
        <fullName evidence="11">Foldase protein PrsA</fullName>
        <ecNumber evidence="11">5.2.1.8</ecNumber>
    </recommendedName>
</protein>
<evidence type="ECO:0000256" key="5">
    <source>
        <dbReference type="ARBA" id="ARBA00022729"/>
    </source>
</evidence>
<sequence length="309" mass="34587">MKKKILLATTGLLSVIVLGACSGSSNQDIATMKGGKITVEDFYNEAKKEQSNQSLVRNMIIYKVFENAYGDKVTDKQIDKEYKKQEKQLGDSFESQLQSAGYTKKSYKEYLKQSLAFQEGLKAHVKITDKDIKAAWDSFHPEVTARIILASSEDEAKEIKKQLDDKGDFAKIAKEKSQDSTTKKDGGEIKFDSQSTTVPSEVKEAAFKLKDGEVSDVITAMDSSTYQSSYYIVKMEKNSSKGNDMDKYKKELKQIAEDTKMADQTFSSEVISKELKKANVKIKDDSFENILSDFLTTNSSNKKATDSSK</sequence>
<evidence type="ECO:0000313" key="19">
    <source>
        <dbReference type="Proteomes" id="UP001260773"/>
    </source>
</evidence>
<feature type="domain" description="PpiC" evidence="14">
    <location>
        <begin position="140"/>
        <end position="237"/>
    </location>
</feature>
<comment type="catalytic activity">
    <reaction evidence="1 11">
        <text>[protein]-peptidylproline (omega=180) = [protein]-peptidylproline (omega=0)</text>
        <dbReference type="Rhea" id="RHEA:16237"/>
        <dbReference type="Rhea" id="RHEA-COMP:10747"/>
        <dbReference type="Rhea" id="RHEA-COMP:10748"/>
        <dbReference type="ChEBI" id="CHEBI:83833"/>
        <dbReference type="ChEBI" id="CHEBI:83834"/>
        <dbReference type="EC" id="5.2.1.8"/>
    </reaction>
</comment>
<dbReference type="GO" id="GO:0003755">
    <property type="term" value="F:peptidyl-prolyl cis-trans isomerase activity"/>
    <property type="evidence" value="ECO:0007669"/>
    <property type="project" value="UniProtKB-UniRule"/>
</dbReference>
<comment type="similarity">
    <text evidence="3 11">Belongs to the PrsA family.</text>
</comment>
<evidence type="ECO:0000313" key="20">
    <source>
        <dbReference type="Proteomes" id="UP001264335"/>
    </source>
</evidence>
<comment type="caution">
    <text evidence="15">The sequence shown here is derived from an EMBL/GenBank/DDBJ whole genome shotgun (WGS) entry which is preliminary data.</text>
</comment>
<evidence type="ECO:0000256" key="11">
    <source>
        <dbReference type="HAMAP-Rule" id="MF_01145"/>
    </source>
</evidence>
<keyword evidence="9 11" id="KW-0413">Isomerase</keyword>
<dbReference type="Proteomes" id="UP001260773">
    <property type="component" value="Unassembled WGS sequence"/>
</dbReference>
<keyword evidence="4 11" id="KW-1003">Cell membrane</keyword>
<organism evidence="15 19">
    <name type="scientific">Enterococcus avium</name>
    <name type="common">Streptococcus avium</name>
    <dbReference type="NCBI Taxonomy" id="33945"/>
    <lineage>
        <taxon>Bacteria</taxon>
        <taxon>Bacillati</taxon>
        <taxon>Bacillota</taxon>
        <taxon>Bacilli</taxon>
        <taxon>Lactobacillales</taxon>
        <taxon>Enterococcaceae</taxon>
        <taxon>Enterococcus</taxon>
    </lineage>
</organism>
<comment type="subcellular location">
    <subcellularLocation>
        <location evidence="2 11">Cell membrane</location>
        <topology evidence="2 11">Lipid-anchor</topology>
    </subcellularLocation>
</comment>
<evidence type="ECO:0000313" key="17">
    <source>
        <dbReference type="EMBL" id="TRZ33243.1"/>
    </source>
</evidence>
<dbReference type="GO" id="GO:0006457">
    <property type="term" value="P:protein folding"/>
    <property type="evidence" value="ECO:0007669"/>
    <property type="project" value="UniProtKB-UniRule"/>
</dbReference>
<keyword evidence="10 11" id="KW-0449">Lipoprotein</keyword>
<dbReference type="EMBL" id="JARPWY010000028">
    <property type="protein sequence ID" value="MDT2514793.1"/>
    <property type="molecule type" value="Genomic_DNA"/>
</dbReference>
<feature type="region of interest" description="Disordered" evidence="12">
    <location>
        <begin position="174"/>
        <end position="195"/>
    </location>
</feature>
<evidence type="ECO:0000313" key="16">
    <source>
        <dbReference type="EMBL" id="MDT2514793.1"/>
    </source>
</evidence>
<dbReference type="InterPro" id="IPR027304">
    <property type="entry name" value="Trigger_fact/SurA_dom_sf"/>
</dbReference>
<evidence type="ECO:0000256" key="1">
    <source>
        <dbReference type="ARBA" id="ARBA00000971"/>
    </source>
</evidence>
<keyword evidence="7 11" id="KW-0472">Membrane</keyword>
<dbReference type="Proteomes" id="UP000316316">
    <property type="component" value="Unassembled WGS sequence"/>
</dbReference>
<dbReference type="RefSeq" id="WP_016181434.1">
    <property type="nucleotide sequence ID" value="NZ_CAAKNX010000109.1"/>
</dbReference>
<evidence type="ECO:0000256" key="9">
    <source>
        <dbReference type="ARBA" id="ARBA00023235"/>
    </source>
</evidence>
<evidence type="ECO:0000256" key="7">
    <source>
        <dbReference type="ARBA" id="ARBA00023136"/>
    </source>
</evidence>
<dbReference type="PROSITE" id="PS51257">
    <property type="entry name" value="PROKAR_LIPOPROTEIN"/>
    <property type="match status" value="1"/>
</dbReference>
<gene>
    <name evidence="11" type="primary">prsA</name>
    <name evidence="17" type="ORF">AUF17_03785</name>
    <name evidence="15" type="ORF">P7D43_00655</name>
    <name evidence="16" type="ORF">P7D79_11260</name>
</gene>
<evidence type="ECO:0000256" key="12">
    <source>
        <dbReference type="SAM" id="MobiDB-lite"/>
    </source>
</evidence>
<dbReference type="PANTHER" id="PTHR47245">
    <property type="entry name" value="PEPTIDYLPROLYL ISOMERASE"/>
    <property type="match status" value="1"/>
</dbReference>
<comment type="function">
    <text evidence="11">Plays a major role in protein secretion by helping the post-translocational extracellular folding of several secreted proteins.</text>
</comment>
<dbReference type="SUPFAM" id="SSF54534">
    <property type="entry name" value="FKBP-like"/>
    <property type="match status" value="1"/>
</dbReference>
<reference evidence="15 20" key="2">
    <citation type="submission" date="2023-03" db="EMBL/GenBank/DDBJ databases">
        <authorList>
            <person name="Shen W."/>
            <person name="Cai J."/>
        </authorList>
    </citation>
    <scope>NUCLEOTIDE SEQUENCE</scope>
    <source>
        <strain evidence="15">P33-2</strain>
        <strain evidence="16 20">Y2</strain>
    </source>
</reference>
<evidence type="ECO:0000256" key="2">
    <source>
        <dbReference type="ARBA" id="ARBA00004193"/>
    </source>
</evidence>
<feature type="compositionally biased region" description="Basic and acidic residues" evidence="12">
    <location>
        <begin position="174"/>
        <end position="191"/>
    </location>
</feature>
<evidence type="ECO:0000313" key="18">
    <source>
        <dbReference type="Proteomes" id="UP000316316"/>
    </source>
</evidence>
<reference evidence="17 18" key="1">
    <citation type="submission" date="2017-10" db="EMBL/GenBank/DDBJ databases">
        <title>FDA dAtabase for Regulatory Grade micrObial Sequences (FDA-ARGOS): Supporting development and validation of Infectious Disease Dx tests.</title>
        <authorList>
            <person name="Campos J."/>
            <person name="Goldberg B."/>
            <person name="Tallon L.J."/>
            <person name="Sadzewicz L."/>
            <person name="Sengamalay N."/>
            <person name="Ott S."/>
            <person name="Godinez A."/>
            <person name="Nagaraj S."/>
            <person name="Vyas G."/>
            <person name="Aluvathingal J."/>
            <person name="Nadendla S."/>
            <person name="Geyer C."/>
            <person name="Nandy P."/>
            <person name="Hobson J."/>
            <person name="Sichtig H."/>
        </authorList>
    </citation>
    <scope>NUCLEOTIDE SEQUENCE [LARGE SCALE GENOMIC DNA]</scope>
    <source>
        <strain evidence="17 18">FDAARGOS_185</strain>
    </source>
</reference>
<dbReference type="InterPro" id="IPR023059">
    <property type="entry name" value="Foldase_PrsA"/>
</dbReference>
<feature type="chain" id="PRO_5044384663" description="Foldase protein PrsA" evidence="13">
    <location>
        <begin position="20"/>
        <end position="309"/>
    </location>
</feature>
<dbReference type="HAMAP" id="MF_01145">
    <property type="entry name" value="Foldase_PrsA"/>
    <property type="match status" value="1"/>
</dbReference>
<proteinExistence type="inferred from homology"/>
<dbReference type="PROSITE" id="PS50198">
    <property type="entry name" value="PPIC_PPIASE_2"/>
    <property type="match status" value="1"/>
</dbReference>
<dbReference type="Gene3D" id="3.10.50.40">
    <property type="match status" value="1"/>
</dbReference>
<dbReference type="InterPro" id="IPR000297">
    <property type="entry name" value="PPIase_PpiC"/>
</dbReference>
<evidence type="ECO:0000256" key="3">
    <source>
        <dbReference type="ARBA" id="ARBA00006071"/>
    </source>
</evidence>
<dbReference type="AlphaFoldDB" id="A0A2N8PXN1"/>
<evidence type="ECO:0000256" key="8">
    <source>
        <dbReference type="ARBA" id="ARBA00023139"/>
    </source>
</evidence>
<dbReference type="EC" id="5.2.1.8" evidence="11"/>
<dbReference type="PANTHER" id="PTHR47245:SF1">
    <property type="entry name" value="FOLDASE PROTEIN PRSA"/>
    <property type="match status" value="1"/>
</dbReference>
<name>A0A2N8PXN1_ENTAV</name>
<dbReference type="InterPro" id="IPR046357">
    <property type="entry name" value="PPIase_dom_sf"/>
</dbReference>
<keyword evidence="8 11" id="KW-0564">Palmitate</keyword>
<feature type="signal peptide" evidence="13">
    <location>
        <begin position="1"/>
        <end position="19"/>
    </location>
</feature>
<evidence type="ECO:0000256" key="13">
    <source>
        <dbReference type="SAM" id="SignalP"/>
    </source>
</evidence>
<dbReference type="EMBL" id="PDXQ01000001">
    <property type="protein sequence ID" value="TRZ33243.1"/>
    <property type="molecule type" value="Genomic_DNA"/>
</dbReference>
<evidence type="ECO:0000256" key="6">
    <source>
        <dbReference type="ARBA" id="ARBA00023110"/>
    </source>
</evidence>
<dbReference type="Pfam" id="PF00639">
    <property type="entry name" value="Rotamase"/>
    <property type="match status" value="1"/>
</dbReference>
<dbReference type="Proteomes" id="UP001264335">
    <property type="component" value="Unassembled WGS sequence"/>
</dbReference>
<evidence type="ECO:0000256" key="10">
    <source>
        <dbReference type="ARBA" id="ARBA00023288"/>
    </source>
</evidence>
<evidence type="ECO:0000259" key="14">
    <source>
        <dbReference type="PROSITE" id="PS50198"/>
    </source>
</evidence>
<dbReference type="SUPFAM" id="SSF109998">
    <property type="entry name" value="Triger factor/SurA peptide-binding domain-like"/>
    <property type="match status" value="1"/>
</dbReference>
<dbReference type="EMBL" id="JARPWH010000001">
    <property type="protein sequence ID" value="MDT2400865.1"/>
    <property type="molecule type" value="Genomic_DNA"/>
</dbReference>
<accession>A0A2N8PXN1</accession>
<evidence type="ECO:0000313" key="15">
    <source>
        <dbReference type="EMBL" id="MDT2400865.1"/>
    </source>
</evidence>